<feature type="domain" description="CD-NTase-associated protein 12/Pycsar effector protein TIR" evidence="1">
    <location>
        <begin position="34"/>
        <end position="126"/>
    </location>
</feature>
<dbReference type="AlphaFoldDB" id="A0A1Y1S9V5"/>
<organism evidence="2 3">
    <name type="scientific">Oceanococcus atlanticus</name>
    <dbReference type="NCBI Taxonomy" id="1317117"/>
    <lineage>
        <taxon>Bacteria</taxon>
        <taxon>Pseudomonadati</taxon>
        <taxon>Pseudomonadota</taxon>
        <taxon>Gammaproteobacteria</taxon>
        <taxon>Chromatiales</taxon>
        <taxon>Oceanococcaceae</taxon>
        <taxon>Oceanococcus</taxon>
    </lineage>
</organism>
<evidence type="ECO:0000259" key="1">
    <source>
        <dbReference type="Pfam" id="PF10137"/>
    </source>
</evidence>
<sequence>MTESARKLSIFYSWQSDLPDASNRGFIRQQLRKVANTVESQNDGIVVAIDEATRDVSGSPNIPQTILAKIQEADVFVCDITTINSSVTSGRKVPNPNVVFELGFAAALLGWQRIILLFNESVGKFPEDLPFDFDRHRASTYKTSDQPTPKQAKRLEKLLQVAIQAVLDDNPERPSGDVSPEARRRKRDIENIRWVLSSLHLPTIDQHLLECPHMLSDRTLYFWEGFNGVVTNSLFHLYDSSLADEFDKFHDAFHETIRHGEMYHPTRSGEAYVFGNPSAGPRTKRQDRAWEKMASATKSMRISLDRILSVIRNDYIEVDVDSTNRSAWKEYVDFKRDVARGLESDDA</sequence>
<protein>
    <recommendedName>
        <fullName evidence="1">CD-NTase-associated protein 12/Pycsar effector protein TIR domain-containing protein</fullName>
    </recommendedName>
</protein>
<dbReference type="GO" id="GO:0050135">
    <property type="term" value="F:NADP+ nucleosidase activity"/>
    <property type="evidence" value="ECO:0007669"/>
    <property type="project" value="InterPro"/>
</dbReference>
<evidence type="ECO:0000313" key="3">
    <source>
        <dbReference type="Proteomes" id="UP000192342"/>
    </source>
</evidence>
<dbReference type="Proteomes" id="UP000192342">
    <property type="component" value="Unassembled WGS sequence"/>
</dbReference>
<accession>A0A1Y1S9V5</accession>
<name>A0A1Y1S9V5_9GAMM</name>
<gene>
    <name evidence="2" type="ORF">ATO7_16469</name>
</gene>
<dbReference type="STRING" id="1317117.ATO7_16469"/>
<evidence type="ECO:0000313" key="2">
    <source>
        <dbReference type="EMBL" id="ORE84899.1"/>
    </source>
</evidence>
<dbReference type="Pfam" id="PF10137">
    <property type="entry name" value="CAP12-PCTIR_TIR"/>
    <property type="match status" value="1"/>
</dbReference>
<dbReference type="InterPro" id="IPR019302">
    <property type="entry name" value="CAP12/PCTIR_TIR_dom"/>
</dbReference>
<comment type="caution">
    <text evidence="2">The sequence shown here is derived from an EMBL/GenBank/DDBJ whole genome shotgun (WGS) entry which is preliminary data.</text>
</comment>
<dbReference type="OrthoDB" id="6401698at2"/>
<dbReference type="EMBL" id="AQQV01000010">
    <property type="protein sequence ID" value="ORE84899.1"/>
    <property type="molecule type" value="Genomic_DNA"/>
</dbReference>
<keyword evidence="3" id="KW-1185">Reference proteome</keyword>
<proteinExistence type="predicted"/>
<reference evidence="2 3" key="1">
    <citation type="submission" date="2013-04" db="EMBL/GenBank/DDBJ databases">
        <title>Oceanococcus atlanticus 22II-S10r2 Genome Sequencing.</title>
        <authorList>
            <person name="Lai Q."/>
            <person name="Li G."/>
            <person name="Shao Z."/>
        </authorList>
    </citation>
    <scope>NUCLEOTIDE SEQUENCE [LARGE SCALE GENOMIC DNA]</scope>
    <source>
        <strain evidence="2 3">22II-S10r2</strain>
    </source>
</reference>
<dbReference type="RefSeq" id="WP_083563544.1">
    <property type="nucleotide sequence ID" value="NZ_AQQV01000010.1"/>
</dbReference>